<evidence type="ECO:0000259" key="7">
    <source>
        <dbReference type="PROSITE" id="PS50994"/>
    </source>
</evidence>
<keyword evidence="3" id="KW-0540">Nuclease</keyword>
<dbReference type="SUPFAM" id="SSF56672">
    <property type="entry name" value="DNA/RNA polymerases"/>
    <property type="match status" value="2"/>
</dbReference>
<dbReference type="InterPro" id="IPR041373">
    <property type="entry name" value="RT_RNaseH"/>
</dbReference>
<dbReference type="Gene3D" id="3.30.70.270">
    <property type="match status" value="3"/>
</dbReference>
<dbReference type="InterPro" id="IPR001584">
    <property type="entry name" value="Integrase_cat-core"/>
</dbReference>
<dbReference type="Gene3D" id="1.10.340.70">
    <property type="match status" value="1"/>
</dbReference>
<evidence type="ECO:0000256" key="3">
    <source>
        <dbReference type="ARBA" id="ARBA00022722"/>
    </source>
</evidence>
<dbReference type="InterPro" id="IPR043502">
    <property type="entry name" value="DNA/RNA_pol_sf"/>
</dbReference>
<dbReference type="InterPro" id="IPR012337">
    <property type="entry name" value="RNaseH-like_sf"/>
</dbReference>
<dbReference type="Pfam" id="PF00078">
    <property type="entry name" value="RVT_1"/>
    <property type="match status" value="1"/>
</dbReference>
<dbReference type="InterPro" id="IPR000477">
    <property type="entry name" value="RT_dom"/>
</dbReference>
<accession>A0AAV5IEH3</accession>
<dbReference type="InterPro" id="IPR043128">
    <property type="entry name" value="Rev_trsase/Diguanyl_cyclase"/>
</dbReference>
<keyword evidence="5" id="KW-0378">Hydrolase</keyword>
<dbReference type="GO" id="GO:0003964">
    <property type="term" value="F:RNA-directed DNA polymerase activity"/>
    <property type="evidence" value="ECO:0007669"/>
    <property type="project" value="UniProtKB-KW"/>
</dbReference>
<organism evidence="8 9">
    <name type="scientific">Rubroshorea leprosula</name>
    <dbReference type="NCBI Taxonomy" id="152421"/>
    <lineage>
        <taxon>Eukaryota</taxon>
        <taxon>Viridiplantae</taxon>
        <taxon>Streptophyta</taxon>
        <taxon>Embryophyta</taxon>
        <taxon>Tracheophyta</taxon>
        <taxon>Spermatophyta</taxon>
        <taxon>Magnoliopsida</taxon>
        <taxon>eudicotyledons</taxon>
        <taxon>Gunneridae</taxon>
        <taxon>Pentapetalae</taxon>
        <taxon>rosids</taxon>
        <taxon>malvids</taxon>
        <taxon>Malvales</taxon>
        <taxon>Dipterocarpaceae</taxon>
        <taxon>Rubroshorea</taxon>
    </lineage>
</organism>
<reference evidence="8 9" key="1">
    <citation type="journal article" date="2021" name="Commun. Biol.">
        <title>The genome of Shorea leprosula (Dipterocarpaceae) highlights the ecological relevance of drought in aseasonal tropical rainforests.</title>
        <authorList>
            <person name="Ng K.K.S."/>
            <person name="Kobayashi M.J."/>
            <person name="Fawcett J.A."/>
            <person name="Hatakeyama M."/>
            <person name="Paape T."/>
            <person name="Ng C.H."/>
            <person name="Ang C.C."/>
            <person name="Tnah L.H."/>
            <person name="Lee C.T."/>
            <person name="Nishiyama T."/>
            <person name="Sese J."/>
            <person name="O'Brien M.J."/>
            <person name="Copetti D."/>
            <person name="Mohd Noor M.I."/>
            <person name="Ong R.C."/>
            <person name="Putra M."/>
            <person name="Sireger I.Z."/>
            <person name="Indrioko S."/>
            <person name="Kosugi Y."/>
            <person name="Izuno A."/>
            <person name="Isagi Y."/>
            <person name="Lee S.L."/>
            <person name="Shimizu K.K."/>
        </authorList>
    </citation>
    <scope>NUCLEOTIDE SEQUENCE [LARGE SCALE GENOMIC DNA]</scope>
    <source>
        <strain evidence="8">214</strain>
    </source>
</reference>
<dbReference type="PROSITE" id="PS50994">
    <property type="entry name" value="INTEGRASE"/>
    <property type="match status" value="1"/>
</dbReference>
<gene>
    <name evidence="8" type="ORF">SLEP1_g9509</name>
</gene>
<evidence type="ECO:0000313" key="9">
    <source>
        <dbReference type="Proteomes" id="UP001054252"/>
    </source>
</evidence>
<dbReference type="Pfam" id="PF17921">
    <property type="entry name" value="Integrase_H2C2"/>
    <property type="match status" value="1"/>
</dbReference>
<evidence type="ECO:0000256" key="6">
    <source>
        <dbReference type="ARBA" id="ARBA00022918"/>
    </source>
</evidence>
<dbReference type="CDD" id="cd01647">
    <property type="entry name" value="RT_LTR"/>
    <property type="match status" value="1"/>
</dbReference>
<dbReference type="GO" id="GO:0016787">
    <property type="term" value="F:hydrolase activity"/>
    <property type="evidence" value="ECO:0007669"/>
    <property type="project" value="UniProtKB-KW"/>
</dbReference>
<proteinExistence type="predicted"/>
<keyword evidence="6" id="KW-0695">RNA-directed DNA polymerase</keyword>
<evidence type="ECO:0000256" key="1">
    <source>
        <dbReference type="ARBA" id="ARBA00022679"/>
    </source>
</evidence>
<dbReference type="Gene3D" id="3.10.10.10">
    <property type="entry name" value="HIV Type 1 Reverse Transcriptase, subunit A, domain 1"/>
    <property type="match status" value="1"/>
</dbReference>
<dbReference type="GO" id="GO:0004519">
    <property type="term" value="F:endonuclease activity"/>
    <property type="evidence" value="ECO:0007669"/>
    <property type="project" value="UniProtKB-KW"/>
</dbReference>
<dbReference type="Proteomes" id="UP001054252">
    <property type="component" value="Unassembled WGS sequence"/>
</dbReference>
<feature type="domain" description="Integrase catalytic" evidence="7">
    <location>
        <begin position="976"/>
        <end position="1090"/>
    </location>
</feature>
<dbReference type="PANTHER" id="PTHR37984">
    <property type="entry name" value="PROTEIN CBG26694"/>
    <property type="match status" value="1"/>
</dbReference>
<dbReference type="GO" id="GO:0003676">
    <property type="term" value="F:nucleic acid binding"/>
    <property type="evidence" value="ECO:0007669"/>
    <property type="project" value="InterPro"/>
</dbReference>
<dbReference type="InterPro" id="IPR036397">
    <property type="entry name" value="RNaseH_sf"/>
</dbReference>
<keyword evidence="4" id="KW-0255">Endonuclease</keyword>
<dbReference type="EMBL" id="BPVZ01000010">
    <property type="protein sequence ID" value="GKU96257.1"/>
    <property type="molecule type" value="Genomic_DNA"/>
</dbReference>
<dbReference type="InterPro" id="IPR050951">
    <property type="entry name" value="Retrovirus_Pol_polyprotein"/>
</dbReference>
<dbReference type="GO" id="GO:0015074">
    <property type="term" value="P:DNA integration"/>
    <property type="evidence" value="ECO:0007669"/>
    <property type="project" value="InterPro"/>
</dbReference>
<evidence type="ECO:0000256" key="2">
    <source>
        <dbReference type="ARBA" id="ARBA00022695"/>
    </source>
</evidence>
<keyword evidence="2" id="KW-0548">Nucleotidyltransferase</keyword>
<dbReference type="AlphaFoldDB" id="A0AAV5IEH3"/>
<protein>
    <recommendedName>
        <fullName evidence="7">Integrase catalytic domain-containing protein</fullName>
    </recommendedName>
</protein>
<evidence type="ECO:0000313" key="8">
    <source>
        <dbReference type="EMBL" id="GKU96257.1"/>
    </source>
</evidence>
<dbReference type="InterPro" id="IPR041588">
    <property type="entry name" value="Integrase_H2C2"/>
</dbReference>
<name>A0AAV5IEH3_9ROSI</name>
<evidence type="ECO:0000256" key="4">
    <source>
        <dbReference type="ARBA" id="ARBA00022759"/>
    </source>
</evidence>
<evidence type="ECO:0000256" key="5">
    <source>
        <dbReference type="ARBA" id="ARBA00022801"/>
    </source>
</evidence>
<comment type="caution">
    <text evidence="8">The sequence shown here is derived from an EMBL/GenBank/DDBJ whole genome shotgun (WGS) entry which is preliminary data.</text>
</comment>
<dbReference type="Pfam" id="PF00665">
    <property type="entry name" value="rve"/>
    <property type="match status" value="1"/>
</dbReference>
<sequence>MQQQFGVFQLVLAQLLARNSLDDLLINLLNPAHLAIPHQQHQPVNSPVQSVASLKNVSQLRSHIPPLPPNPPNPPQPMASNVSKRLDNLKRMMAKNRAATSGQTNPDDHLHAFCSVMQAQNASDVFMCKIFPSTLHDNARTWFNDAVLEIGSFDQAVGITAITQGLSQERFRDSLIKHPPASCEEVNKRSCNFITTEEYVLSQKPLAIKDNRNPTWKEEGPNKKKFKAIQNRGPFSTKVDKPSLGTLQATGRQPTWTAFTLPRLQILMQIKNKMDLKRPPPIRSLPTSKDHTKYCDYHQDHGHTTEACNMLKSELESLARKGMLNEFIPNKDHSRFVREQRLDSQPPKGLKLPVPVQLEALSTQQVKGVELPNNRPADEARVAPMEEIEEIQIDDNDPTKKTQIKTRLKPGEREELISFLKANKDVFTWTSADMLGVPTLVAMHKLSTNPLKKPVAFVRRVDYYEWVANLVMVKKSNGKWRMRIDYTNLNDACPKDCHPMPNIDKLVEAASGNEKLSLLDAYSGYHQVRIAPKDEVKTSFYAGDEIYCYVMIPFGLKNAGATYQKMVTIVFRAQIGRKLEVYVDDIVVKSCRAEDHLIDLVETFNNLRRYNMKLNPTKCTFDVESGNFLSFMVSKRGIEVNPKKIKAIEQMKPPRSTKDVHRLAGRVKAYLSSLPLLTKAKGGEIFYLYLRISNTIVSSILVREMGKQQQPVYLIDLAKTFNNLRRYSMKLDPTKCTLDVESGKFLSFMVSKRGLEVNPEKIKAIKEMKPPRSTKDVQRLARRVAALHRFISKSTNKCLPFFKVLRITAQKDETGKTQKKMRKQQQPVYYASKVLQGAEQRYSIAERAALAVVVTAKKLRSHFQSHPLIVMTNQPLRQILQKPKCSERLIKWAVELGEFQITFQQWLAIRAQALADFIVHEGVCGSHVGAQTLAHKVLQQGYYWPNMQEDAKRFVQKCQFFAHLTHQPVEELTNMVTPWPFAQWGIDLLSLFIKAVGGATHLVVSVDYFTKWVEAWPLSCLTSRRIKDFLFRSVICRYGIPNQAIANNGPQFNCNSFKDFCSNYGIKLVFTSVYHPEANGIAESANVAIL</sequence>
<dbReference type="SUPFAM" id="SSF53098">
    <property type="entry name" value="Ribonuclease H-like"/>
    <property type="match status" value="1"/>
</dbReference>
<keyword evidence="9" id="KW-1185">Reference proteome</keyword>
<dbReference type="PANTHER" id="PTHR37984:SF5">
    <property type="entry name" value="PROTEIN NYNRIN-LIKE"/>
    <property type="match status" value="1"/>
</dbReference>
<dbReference type="Pfam" id="PF17917">
    <property type="entry name" value="RT_RNaseH"/>
    <property type="match status" value="1"/>
</dbReference>
<keyword evidence="1" id="KW-0808">Transferase</keyword>
<dbReference type="Gene3D" id="3.30.420.10">
    <property type="entry name" value="Ribonuclease H-like superfamily/Ribonuclease H"/>
    <property type="match status" value="1"/>
</dbReference>